<evidence type="ECO:0000313" key="2">
    <source>
        <dbReference type="EMBL" id="MED6261503.1"/>
    </source>
</evidence>
<dbReference type="Proteomes" id="UP001345963">
    <property type="component" value="Unassembled WGS sequence"/>
</dbReference>
<accession>A0ABU7CFE8</accession>
<name>A0ABU7CFE8_9TELE</name>
<proteinExistence type="predicted"/>
<reference evidence="2 3" key="1">
    <citation type="submission" date="2021-07" db="EMBL/GenBank/DDBJ databases">
        <authorList>
            <person name="Palmer J.M."/>
        </authorList>
    </citation>
    <scope>NUCLEOTIDE SEQUENCE [LARGE SCALE GENOMIC DNA]</scope>
    <source>
        <strain evidence="2 3">AT_MEX2019</strain>
        <tissue evidence="2">Muscle</tissue>
    </source>
</reference>
<dbReference type="EMBL" id="JAHUTI010090183">
    <property type="protein sequence ID" value="MED6261503.1"/>
    <property type="molecule type" value="Genomic_DNA"/>
</dbReference>
<evidence type="ECO:0000313" key="3">
    <source>
        <dbReference type="Proteomes" id="UP001345963"/>
    </source>
</evidence>
<comment type="caution">
    <text evidence="2">The sequence shown here is derived from an EMBL/GenBank/DDBJ whole genome shotgun (WGS) entry which is preliminary data.</text>
</comment>
<gene>
    <name evidence="2" type="ORF">ATANTOWER_005994</name>
</gene>
<organism evidence="2 3">
    <name type="scientific">Ataeniobius toweri</name>
    <dbReference type="NCBI Taxonomy" id="208326"/>
    <lineage>
        <taxon>Eukaryota</taxon>
        <taxon>Metazoa</taxon>
        <taxon>Chordata</taxon>
        <taxon>Craniata</taxon>
        <taxon>Vertebrata</taxon>
        <taxon>Euteleostomi</taxon>
        <taxon>Actinopterygii</taxon>
        <taxon>Neopterygii</taxon>
        <taxon>Teleostei</taxon>
        <taxon>Neoteleostei</taxon>
        <taxon>Acanthomorphata</taxon>
        <taxon>Ovalentaria</taxon>
        <taxon>Atherinomorphae</taxon>
        <taxon>Cyprinodontiformes</taxon>
        <taxon>Goodeidae</taxon>
        <taxon>Ataeniobius</taxon>
    </lineage>
</organism>
<evidence type="ECO:0000256" key="1">
    <source>
        <dbReference type="SAM" id="MobiDB-lite"/>
    </source>
</evidence>
<sequence>MIEDPWKPLIPNSRFSALAPFPRRTWIHPNAPRDDFDLVCEIIWSKTAHLEGKGESSSQRPLDTDGILSNYQLNYGADEGEKKTKCLVSRNQHEMGKRQHHIEFNLSCPYISGCRRLHVAKPAQVKCVKENLKSGRKPVKKLWVPQTSAEHKRNTEEPASPFPAELHQDSCQSEYEKDTKSLFDTNSSNGDKSVTLLGVQIYSSDSNETFAEIDINDAGKKEIPQFSERSSSDREQGFLFNTETDFPQLPTNKAGIPSCPTELSTSRKVHSQWEIPFSFHPHHALTATLASGMSALVQAPIQGKELHTNPTTDTFLVEPRAYDLLADFPALQPPENPLALGEVCHGNPRTRTAEAKRGLTLSPNHHQDSVVSHKRRVETVPHEVSSICSGDQKSALDLETFGLVSQFNSPRVSCEKMKANNQLPPTVAGTDGVGVNARSWASAAKAGMRQAAVPQEKARPCTFQHTVAINRAKGKRSICQ</sequence>
<feature type="region of interest" description="Disordered" evidence="1">
    <location>
        <begin position="144"/>
        <end position="165"/>
    </location>
</feature>
<keyword evidence="3" id="KW-1185">Reference proteome</keyword>
<protein>
    <submittedName>
        <fullName evidence="2">Uncharacterized protein</fullName>
    </submittedName>
</protein>